<reference evidence="2 3" key="1">
    <citation type="submission" date="2023-06" db="EMBL/GenBank/DDBJ databases">
        <authorList>
            <person name="Feng G."/>
            <person name="Li J."/>
            <person name="Zhu H."/>
        </authorList>
    </citation>
    <scope>NUCLEOTIDE SEQUENCE [LARGE SCALE GENOMIC DNA]</scope>
    <source>
        <strain evidence="2 3">RHCJP20</strain>
    </source>
</reference>
<gene>
    <name evidence="2" type="ORF">QUG98_04385</name>
</gene>
<dbReference type="Proteomes" id="UP001235720">
    <property type="component" value="Unassembled WGS sequence"/>
</dbReference>
<protein>
    <submittedName>
        <fullName evidence="2">SIR2 family protein</fullName>
    </submittedName>
</protein>
<evidence type="ECO:0000256" key="1">
    <source>
        <dbReference type="SAM" id="MobiDB-lite"/>
    </source>
</evidence>
<dbReference type="EMBL" id="JAUCMM010000002">
    <property type="protein sequence ID" value="MDM7887686.1"/>
    <property type="molecule type" value="Genomic_DNA"/>
</dbReference>
<feature type="compositionally biased region" description="Low complexity" evidence="1">
    <location>
        <begin position="1"/>
        <end position="11"/>
    </location>
</feature>
<feature type="region of interest" description="Disordered" evidence="1">
    <location>
        <begin position="1"/>
        <end position="42"/>
    </location>
</feature>
<proteinExistence type="predicted"/>
<evidence type="ECO:0000313" key="2">
    <source>
        <dbReference type="EMBL" id="MDM7887686.1"/>
    </source>
</evidence>
<sequence>MSDTSDTSDTSEASQRVGEPVASSSSTHAGITPAPPAVDAAPPVLLRGTDWAEADGMTSDFLRDVLQAETLVVLTGLGTSIGVKTTAGEAPTMPALLDAVKALPSFAAVETSLSVESKGDDTNAGNVESLLSEAILANTLRPSERWQAFIDAAERTVLAKCQFVLPNTPLPHHERLLRAVARRSPKLPRTQLFTTNYDMAFETAASTTRTMLVDGFSWSGTPTFDGSWFDIDFVRKLPGRTSVPEQNVVHLLKLHGSVDWDQHGSRVTRANGHPAQPVLIYPAQNKYQLSYRQPYQEMMARLQVALRQPSVGLLVIGYGFHDAHINAPIESAIRSNVNLKMAAVAPNLQTVEPDSIPAAMEQLIRAGDDRFALIAGTFEDAVTLLPTLEQGDDRDEHVERVALVMDER</sequence>
<organism evidence="2 3">
    <name type="scientific">Curtobacterium subtropicum</name>
    <dbReference type="NCBI Taxonomy" id="3055138"/>
    <lineage>
        <taxon>Bacteria</taxon>
        <taxon>Bacillati</taxon>
        <taxon>Actinomycetota</taxon>
        <taxon>Actinomycetes</taxon>
        <taxon>Micrococcales</taxon>
        <taxon>Microbacteriaceae</taxon>
        <taxon>Curtobacterium</taxon>
    </lineage>
</organism>
<comment type="caution">
    <text evidence="2">The sequence shown here is derived from an EMBL/GenBank/DDBJ whole genome shotgun (WGS) entry which is preliminary data.</text>
</comment>
<dbReference type="RefSeq" id="WP_289469401.1">
    <property type="nucleotide sequence ID" value="NZ_JAUCMM010000002.1"/>
</dbReference>
<name>A0ABT7TDP9_9MICO</name>
<evidence type="ECO:0000313" key="3">
    <source>
        <dbReference type="Proteomes" id="UP001235720"/>
    </source>
</evidence>
<keyword evidence="3" id="KW-1185">Reference proteome</keyword>
<dbReference type="Pfam" id="PF13289">
    <property type="entry name" value="SIR2_2"/>
    <property type="match status" value="1"/>
</dbReference>
<accession>A0ABT7TDP9</accession>